<evidence type="ECO:0000313" key="12">
    <source>
        <dbReference type="EMBL" id="ROQ22639.1"/>
    </source>
</evidence>
<dbReference type="STRING" id="584787.GCA_001247655_02055"/>
<dbReference type="GO" id="GO:0005737">
    <property type="term" value="C:cytoplasm"/>
    <property type="evidence" value="ECO:0007669"/>
    <property type="project" value="UniProtKB-SubCell"/>
</dbReference>
<dbReference type="PANTHER" id="PTHR47861">
    <property type="entry name" value="FKBP-TYPE PEPTIDYL-PROLYL CIS-TRANS ISOMERASE SLYD"/>
    <property type="match status" value="1"/>
</dbReference>
<dbReference type="InterPro" id="IPR046357">
    <property type="entry name" value="PPIase_dom_sf"/>
</dbReference>
<protein>
    <recommendedName>
        <fullName evidence="10">Peptidyl-prolyl cis-trans isomerase</fullName>
        <ecNumber evidence="10">5.2.1.8</ecNumber>
    </recommendedName>
</protein>
<dbReference type="EC" id="5.2.1.8" evidence="10"/>
<dbReference type="RefSeq" id="WP_050660592.1">
    <property type="nucleotide sequence ID" value="NZ_JBLXEP010000011.1"/>
</dbReference>
<accession>A0A3N1P3I6</accession>
<evidence type="ECO:0000256" key="1">
    <source>
        <dbReference type="ARBA" id="ARBA00000971"/>
    </source>
</evidence>
<keyword evidence="5 9" id="KW-0697">Rotamase</keyword>
<dbReference type="Pfam" id="PF00254">
    <property type="entry name" value="FKBP_C"/>
    <property type="match status" value="1"/>
</dbReference>
<keyword evidence="4" id="KW-0963">Cytoplasm</keyword>
<dbReference type="EMBL" id="RJUL01000009">
    <property type="protein sequence ID" value="ROQ22639.1"/>
    <property type="molecule type" value="Genomic_DNA"/>
</dbReference>
<dbReference type="Gene3D" id="3.10.50.40">
    <property type="match status" value="1"/>
</dbReference>
<dbReference type="PROSITE" id="PS50059">
    <property type="entry name" value="FKBP_PPIASE"/>
    <property type="match status" value="1"/>
</dbReference>
<dbReference type="InterPro" id="IPR001179">
    <property type="entry name" value="PPIase_FKBP_dom"/>
</dbReference>
<sequence>MTISKDKVVTIHYTLKDDAGTVLDTSSGGEPLVYLHGHGNLIPGLESQLDGQAPGAKLEVTVAPEDGYGPYHQELVQEVPRSAFQGVDDIEAGMRFTAQTDAGPRTVVVRDVTDETVTVDGNHPLAGQFLHFAVEIVELRDAEEEELAHGHVHGAGGHHH</sequence>
<dbReference type="GO" id="GO:0042026">
    <property type="term" value="P:protein refolding"/>
    <property type="evidence" value="ECO:0007669"/>
    <property type="project" value="UniProtKB-ARBA"/>
</dbReference>
<reference evidence="12 13" key="1">
    <citation type="submission" date="2018-11" db="EMBL/GenBank/DDBJ databases">
        <title>Genomic Encyclopedia of Type Strains, Phase IV (KMG-IV): sequencing the most valuable type-strain genomes for metagenomic binning, comparative biology and taxonomic classification.</title>
        <authorList>
            <person name="Goeker M."/>
        </authorList>
    </citation>
    <scope>NUCLEOTIDE SEQUENCE [LARGE SCALE GENOMIC DNA]</scope>
    <source>
        <strain evidence="12 13">DSM 21945</strain>
    </source>
</reference>
<evidence type="ECO:0000256" key="5">
    <source>
        <dbReference type="ARBA" id="ARBA00023110"/>
    </source>
</evidence>
<evidence type="ECO:0000259" key="11">
    <source>
        <dbReference type="PROSITE" id="PS50059"/>
    </source>
</evidence>
<keyword evidence="13" id="KW-1185">Reference proteome</keyword>
<evidence type="ECO:0000313" key="13">
    <source>
        <dbReference type="Proteomes" id="UP000268033"/>
    </source>
</evidence>
<dbReference type="Proteomes" id="UP000268033">
    <property type="component" value="Unassembled WGS sequence"/>
</dbReference>
<dbReference type="GO" id="GO:0003755">
    <property type="term" value="F:peptidyl-prolyl cis-trans isomerase activity"/>
    <property type="evidence" value="ECO:0007669"/>
    <property type="project" value="UniProtKB-UniRule"/>
</dbReference>
<evidence type="ECO:0000256" key="2">
    <source>
        <dbReference type="ARBA" id="ARBA00004496"/>
    </source>
</evidence>
<dbReference type="AlphaFoldDB" id="A0A3N1P3I6"/>
<evidence type="ECO:0000256" key="3">
    <source>
        <dbReference type="ARBA" id="ARBA00006577"/>
    </source>
</evidence>
<evidence type="ECO:0000256" key="6">
    <source>
        <dbReference type="ARBA" id="ARBA00023186"/>
    </source>
</evidence>
<comment type="catalytic activity">
    <reaction evidence="1 9 10">
        <text>[protein]-peptidylproline (omega=180) = [protein]-peptidylproline (omega=0)</text>
        <dbReference type="Rhea" id="RHEA:16237"/>
        <dbReference type="Rhea" id="RHEA-COMP:10747"/>
        <dbReference type="Rhea" id="RHEA-COMP:10748"/>
        <dbReference type="ChEBI" id="CHEBI:83833"/>
        <dbReference type="ChEBI" id="CHEBI:83834"/>
        <dbReference type="EC" id="5.2.1.8"/>
    </reaction>
</comment>
<keyword evidence="7 9" id="KW-0413">Isomerase</keyword>
<evidence type="ECO:0000256" key="7">
    <source>
        <dbReference type="ARBA" id="ARBA00023235"/>
    </source>
</evidence>
<name>A0A3N1P3I6_9GAMM</name>
<organism evidence="12 13">
    <name type="scientific">Gallaecimonas pentaromativorans</name>
    <dbReference type="NCBI Taxonomy" id="584787"/>
    <lineage>
        <taxon>Bacteria</taxon>
        <taxon>Pseudomonadati</taxon>
        <taxon>Pseudomonadota</taxon>
        <taxon>Gammaproteobacteria</taxon>
        <taxon>Enterobacterales</taxon>
        <taxon>Gallaecimonadaceae</taxon>
        <taxon>Gallaecimonas</taxon>
    </lineage>
</organism>
<dbReference type="NCBIfam" id="NF008008">
    <property type="entry name" value="PRK10737.1"/>
    <property type="match status" value="1"/>
</dbReference>
<evidence type="ECO:0000256" key="8">
    <source>
        <dbReference type="ARBA" id="ARBA00037071"/>
    </source>
</evidence>
<gene>
    <name evidence="12" type="ORF">EDC28_109126</name>
</gene>
<dbReference type="SUPFAM" id="SSF54534">
    <property type="entry name" value="FKBP-like"/>
    <property type="match status" value="1"/>
</dbReference>
<comment type="subcellular location">
    <subcellularLocation>
        <location evidence="2">Cytoplasm</location>
    </subcellularLocation>
</comment>
<dbReference type="PANTHER" id="PTHR47861:SF3">
    <property type="entry name" value="FKBP-TYPE PEPTIDYL-PROLYL CIS-TRANS ISOMERASE SLYD"/>
    <property type="match status" value="1"/>
</dbReference>
<evidence type="ECO:0000256" key="10">
    <source>
        <dbReference type="RuleBase" id="RU003915"/>
    </source>
</evidence>
<comment type="similarity">
    <text evidence="3 10">Belongs to the FKBP-type PPIase family.</text>
</comment>
<evidence type="ECO:0000256" key="9">
    <source>
        <dbReference type="PROSITE-ProRule" id="PRU00277"/>
    </source>
</evidence>
<evidence type="ECO:0000256" key="4">
    <source>
        <dbReference type="ARBA" id="ARBA00022490"/>
    </source>
</evidence>
<feature type="domain" description="PPIase FKBP-type" evidence="11">
    <location>
        <begin position="6"/>
        <end position="83"/>
    </location>
</feature>
<keyword evidence="6" id="KW-0143">Chaperone</keyword>
<comment type="function">
    <text evidence="8">Also involved in hydrogenase metallocenter assembly, probably by participating in the nickel insertion step. This function in hydrogenase biosynthesis requires chaperone activity and the presence of the metal-binding domain, but not PPIase activity.</text>
</comment>
<proteinExistence type="inferred from homology"/>
<dbReference type="OrthoDB" id="9808891at2"/>
<comment type="caution">
    <text evidence="12">The sequence shown here is derived from an EMBL/GenBank/DDBJ whole genome shotgun (WGS) entry which is preliminary data.</text>
</comment>